<dbReference type="Proteomes" id="UP001378592">
    <property type="component" value="Unassembled WGS sequence"/>
</dbReference>
<comment type="pathway">
    <text evidence="4 17">Cofactor biosynthesis; tetrahydrofolylpolyglutamate biosynthesis.</text>
</comment>
<feature type="binding site" evidence="19">
    <location>
        <position position="199"/>
    </location>
    <ligand>
        <name>Mg(2+)</name>
        <dbReference type="ChEBI" id="CHEBI:18420"/>
        <label>1</label>
    </ligand>
</feature>
<evidence type="ECO:0000256" key="4">
    <source>
        <dbReference type="ARBA" id="ARBA00005150"/>
    </source>
</evidence>
<dbReference type="SUPFAM" id="SSF53244">
    <property type="entry name" value="MurD-like peptide ligases, peptide-binding domain"/>
    <property type="match status" value="1"/>
</dbReference>
<dbReference type="EMBL" id="JAZDUA010000749">
    <property type="protein sequence ID" value="KAK7789477.1"/>
    <property type="molecule type" value="Genomic_DNA"/>
</dbReference>
<keyword evidence="7 17" id="KW-0554">One-carbon metabolism</keyword>
<comment type="similarity">
    <text evidence="5 17">Belongs to the folylpolyglutamate synthase family.</text>
</comment>
<keyword evidence="13 19" id="KW-0460">Magnesium</keyword>
<evidence type="ECO:0000256" key="7">
    <source>
        <dbReference type="ARBA" id="ARBA00022563"/>
    </source>
</evidence>
<dbReference type="NCBIfam" id="TIGR01499">
    <property type="entry name" value="folC"/>
    <property type="match status" value="1"/>
</dbReference>
<dbReference type="GO" id="GO:0046872">
    <property type="term" value="F:metal ion binding"/>
    <property type="evidence" value="ECO:0007669"/>
    <property type="project" value="UniProtKB-KW"/>
</dbReference>
<evidence type="ECO:0000256" key="3">
    <source>
        <dbReference type="ARBA" id="ARBA00004496"/>
    </source>
</evidence>
<keyword evidence="11" id="KW-0999">Mitochondrion inner membrane</keyword>
<dbReference type="InterPro" id="IPR036615">
    <property type="entry name" value="Mur_ligase_C_dom_sf"/>
</dbReference>
<feature type="binding site" evidence="18">
    <location>
        <position position="380"/>
    </location>
    <ligand>
        <name>ATP</name>
        <dbReference type="ChEBI" id="CHEBI:30616"/>
    </ligand>
</feature>
<feature type="binding site" evidence="18">
    <location>
        <position position="366"/>
    </location>
    <ligand>
        <name>ATP</name>
        <dbReference type="ChEBI" id="CHEBI:30616"/>
    </ligand>
</feature>
<keyword evidence="14" id="KW-0496">Mitochondrion</keyword>
<keyword evidence="10 18" id="KW-0547">Nucleotide-binding</keyword>
<evidence type="ECO:0000256" key="9">
    <source>
        <dbReference type="ARBA" id="ARBA00022723"/>
    </source>
</evidence>
<organism evidence="20 21">
    <name type="scientific">Gryllus longicercus</name>
    <dbReference type="NCBI Taxonomy" id="2509291"/>
    <lineage>
        <taxon>Eukaryota</taxon>
        <taxon>Metazoa</taxon>
        <taxon>Ecdysozoa</taxon>
        <taxon>Arthropoda</taxon>
        <taxon>Hexapoda</taxon>
        <taxon>Insecta</taxon>
        <taxon>Pterygota</taxon>
        <taxon>Neoptera</taxon>
        <taxon>Polyneoptera</taxon>
        <taxon>Orthoptera</taxon>
        <taxon>Ensifera</taxon>
        <taxon>Gryllidea</taxon>
        <taxon>Grylloidea</taxon>
        <taxon>Gryllidae</taxon>
        <taxon>Gryllinae</taxon>
        <taxon>Gryllus</taxon>
    </lineage>
</organism>
<evidence type="ECO:0000256" key="2">
    <source>
        <dbReference type="ARBA" id="ARBA00004305"/>
    </source>
</evidence>
<protein>
    <recommendedName>
        <fullName evidence="17">Folylpolyglutamate synthase</fullName>
        <ecNumber evidence="17">6.3.2.17</ecNumber>
    </recommendedName>
    <alternativeName>
        <fullName evidence="17">Folylpoly-gamma-glutamate synthetase</fullName>
    </alternativeName>
    <alternativeName>
        <fullName evidence="17">Tetrahydrofolylpolyglutamate synthase</fullName>
    </alternativeName>
</protein>
<dbReference type="EC" id="6.3.2.17" evidence="17"/>
<comment type="subcellular location">
    <subcellularLocation>
        <location evidence="3">Cytoplasm</location>
    </subcellularLocation>
    <subcellularLocation>
        <location evidence="1">Mitochondrion inner membrane</location>
    </subcellularLocation>
    <subcellularLocation>
        <location evidence="2">Mitochondrion matrix</location>
    </subcellularLocation>
</comment>
<proteinExistence type="inferred from homology"/>
<dbReference type="GO" id="GO:0005743">
    <property type="term" value="C:mitochondrial inner membrane"/>
    <property type="evidence" value="ECO:0007669"/>
    <property type="project" value="UniProtKB-SubCell"/>
</dbReference>
<dbReference type="InterPro" id="IPR001645">
    <property type="entry name" value="Folylpolyglutamate_synth"/>
</dbReference>
<gene>
    <name evidence="20" type="ORF">R5R35_012344</name>
</gene>
<keyword evidence="8 17" id="KW-0436">Ligase</keyword>
<dbReference type="PROSITE" id="PS01012">
    <property type="entry name" value="FOLYLPOLYGLU_SYNT_2"/>
    <property type="match status" value="1"/>
</dbReference>
<comment type="caution">
    <text evidence="20">The sequence shown here is derived from an EMBL/GenBank/DDBJ whole genome shotgun (WGS) entry which is preliminary data.</text>
</comment>
<evidence type="ECO:0000256" key="8">
    <source>
        <dbReference type="ARBA" id="ARBA00022598"/>
    </source>
</evidence>
<evidence type="ECO:0000256" key="14">
    <source>
        <dbReference type="ARBA" id="ARBA00023128"/>
    </source>
</evidence>
<evidence type="ECO:0000256" key="19">
    <source>
        <dbReference type="PIRSR" id="PIRSR038895-2"/>
    </source>
</evidence>
<evidence type="ECO:0000256" key="16">
    <source>
        <dbReference type="ARBA" id="ARBA00047493"/>
    </source>
</evidence>
<name>A0AAN9V6L2_9ORTH</name>
<evidence type="ECO:0000256" key="6">
    <source>
        <dbReference type="ARBA" id="ARBA00022490"/>
    </source>
</evidence>
<dbReference type="InterPro" id="IPR023600">
    <property type="entry name" value="Folylpolyglutamate_synth_euk"/>
</dbReference>
<dbReference type="SUPFAM" id="SSF53623">
    <property type="entry name" value="MurD-like peptide ligases, catalytic domain"/>
    <property type="match status" value="1"/>
</dbReference>
<dbReference type="PANTHER" id="PTHR11136:SF5">
    <property type="entry name" value="FOLYLPOLYGLUTAMATE SYNTHASE, MITOCHONDRIAL"/>
    <property type="match status" value="1"/>
</dbReference>
<dbReference type="Gene3D" id="3.40.1190.10">
    <property type="entry name" value="Mur-like, catalytic domain"/>
    <property type="match status" value="1"/>
</dbReference>
<dbReference type="PROSITE" id="PS01011">
    <property type="entry name" value="FOLYLPOLYGLU_SYNT_1"/>
    <property type="match status" value="1"/>
</dbReference>
<keyword evidence="9 19" id="KW-0479">Metal-binding</keyword>
<keyword evidence="6" id="KW-0963">Cytoplasm</keyword>
<dbReference type="GO" id="GO:0005759">
    <property type="term" value="C:mitochondrial matrix"/>
    <property type="evidence" value="ECO:0007669"/>
    <property type="project" value="UniProtKB-SubCell"/>
</dbReference>
<reference evidence="20 21" key="1">
    <citation type="submission" date="2024-03" db="EMBL/GenBank/DDBJ databases">
        <title>The genome assembly and annotation of the cricket Gryllus longicercus Weissman &amp; Gray.</title>
        <authorList>
            <person name="Szrajer S."/>
            <person name="Gray D."/>
            <person name="Ylla G."/>
        </authorList>
    </citation>
    <scope>NUCLEOTIDE SEQUENCE [LARGE SCALE GENOMIC DNA]</scope>
    <source>
        <strain evidence="20">DAG 2021-001</strain>
        <tissue evidence="20">Whole body minus gut</tissue>
    </source>
</reference>
<evidence type="ECO:0000256" key="13">
    <source>
        <dbReference type="ARBA" id="ARBA00022842"/>
    </source>
</evidence>
<evidence type="ECO:0000256" key="12">
    <source>
        <dbReference type="ARBA" id="ARBA00022840"/>
    </source>
</evidence>
<keyword evidence="21" id="KW-1185">Reference proteome</keyword>
<dbReference type="AlphaFoldDB" id="A0AAN9V6L2"/>
<dbReference type="GO" id="GO:0006730">
    <property type="term" value="P:one-carbon metabolic process"/>
    <property type="evidence" value="ECO:0007669"/>
    <property type="project" value="UniProtKB-KW"/>
</dbReference>
<feature type="binding site" evidence="19">
    <location>
        <position position="227"/>
    </location>
    <ligand>
        <name>Mg(2+)</name>
        <dbReference type="ChEBI" id="CHEBI:18420"/>
        <label>1</label>
    </ligand>
</feature>
<evidence type="ECO:0000256" key="11">
    <source>
        <dbReference type="ARBA" id="ARBA00022792"/>
    </source>
</evidence>
<evidence type="ECO:0000313" key="21">
    <source>
        <dbReference type="Proteomes" id="UP001378592"/>
    </source>
</evidence>
<dbReference type="InterPro" id="IPR018109">
    <property type="entry name" value="Folylpolyglutamate_synth_CS"/>
</dbReference>
<dbReference type="GO" id="GO:0005829">
    <property type="term" value="C:cytosol"/>
    <property type="evidence" value="ECO:0007669"/>
    <property type="project" value="TreeGrafter"/>
</dbReference>
<feature type="binding site" evidence="19">
    <location>
        <position position="130"/>
    </location>
    <ligand>
        <name>Mg(2+)</name>
        <dbReference type="ChEBI" id="CHEBI:18420"/>
        <label>1</label>
    </ligand>
</feature>
<accession>A0AAN9V6L2</accession>
<comment type="function">
    <text evidence="17">Catalyzes conversion of folates to polyglutamate derivatives allowing concentration of folate compounds in the cell and the intracellular retention of these cofactors, which are important substrates for most of the folate-dependent enzymes that are involved in one-carbon transfer reactions involved in purine, pyrimidine and amino acid synthesis.</text>
</comment>
<evidence type="ECO:0000313" key="20">
    <source>
        <dbReference type="EMBL" id="KAK7789477.1"/>
    </source>
</evidence>
<keyword evidence="12 18" id="KW-0067">ATP-binding</keyword>
<evidence type="ECO:0000256" key="5">
    <source>
        <dbReference type="ARBA" id="ARBA00008276"/>
    </source>
</evidence>
<keyword evidence="15" id="KW-0472">Membrane</keyword>
<dbReference type="Gene3D" id="3.90.190.20">
    <property type="entry name" value="Mur ligase, C-terminal domain"/>
    <property type="match status" value="1"/>
</dbReference>
<dbReference type="GO" id="GO:0004326">
    <property type="term" value="F:tetrahydrofolylpolyglutamate synthase activity"/>
    <property type="evidence" value="ECO:0007669"/>
    <property type="project" value="UniProtKB-EC"/>
</dbReference>
<evidence type="ECO:0000256" key="1">
    <source>
        <dbReference type="ARBA" id="ARBA00004273"/>
    </source>
</evidence>
<comment type="cofactor">
    <cofactor evidence="17">
        <name>a monovalent cation</name>
        <dbReference type="ChEBI" id="CHEBI:60242"/>
    </cofactor>
    <text evidence="17">A monovalent cation.</text>
</comment>
<comment type="catalytic activity">
    <reaction evidence="16 17">
        <text>(6S)-5,6,7,8-tetrahydrofolyl-(gamma-L-Glu)(n) + L-glutamate + ATP = (6S)-5,6,7,8-tetrahydrofolyl-(gamma-L-Glu)(n+1) + ADP + phosphate + H(+)</text>
        <dbReference type="Rhea" id="RHEA:10580"/>
        <dbReference type="Rhea" id="RHEA-COMP:14738"/>
        <dbReference type="Rhea" id="RHEA-COMP:14740"/>
        <dbReference type="ChEBI" id="CHEBI:15378"/>
        <dbReference type="ChEBI" id="CHEBI:29985"/>
        <dbReference type="ChEBI" id="CHEBI:30616"/>
        <dbReference type="ChEBI" id="CHEBI:43474"/>
        <dbReference type="ChEBI" id="CHEBI:141005"/>
        <dbReference type="ChEBI" id="CHEBI:456216"/>
        <dbReference type="EC" id="6.3.2.17"/>
    </reaction>
</comment>
<dbReference type="GO" id="GO:0005524">
    <property type="term" value="F:ATP binding"/>
    <property type="evidence" value="ECO:0007669"/>
    <property type="project" value="UniProtKB-KW"/>
</dbReference>
<dbReference type="InterPro" id="IPR036565">
    <property type="entry name" value="Mur-like_cat_sf"/>
</dbReference>
<evidence type="ECO:0000256" key="18">
    <source>
        <dbReference type="PIRSR" id="PIRSR038895-1"/>
    </source>
</evidence>
<evidence type="ECO:0000256" key="15">
    <source>
        <dbReference type="ARBA" id="ARBA00023136"/>
    </source>
</evidence>
<dbReference type="PANTHER" id="PTHR11136">
    <property type="entry name" value="FOLYLPOLYGLUTAMATE SYNTHASE-RELATED"/>
    <property type="match status" value="1"/>
</dbReference>
<evidence type="ECO:0000256" key="17">
    <source>
        <dbReference type="PIRNR" id="PIRNR038895"/>
    </source>
</evidence>
<sequence length="564" mass="63388">MIYGLLRPFFINTTKMVKDTLSIHLPSRLTSNVCPSPVRDYEAAVSTLNSLQTNTALLDSYKKQGRRNHSVQQLNLSETVKYLSRTNVTLEQLDTLSVIHVTGTKGKGSTCAFCESILRHHGFKTGFYSSPHLVSVRERIRINGKPLSEEQFTAYFWQVYRALYDAKENEHDMPPYFRFLTVMAFNVFLIEKVDVAIVEVGIGGEYDCTNVLRKVPVVGITSLGMDHMSLLGNSIEEIAWQKGGIFKPGATAFTVNQPSGVWDVLSKRANERECILEVVPPLEEYDWGIVDVMLPHSKRVQTLNASLALQLANAWMLRRKSGSPNVSESLLHHNEINGSNSVLKALAFPVTSKMLMGLCKCSWPGRLQVLEKGPISFFLDGAHTMESIEMCSQWFLLQQRNSRDVMTILIFNVGGERDIFNFLAPLIKCKFDVAVFCPNVVERCVPATSDQANLKVSADQQQTSSKRIHKIWNSFSEDLLNTKDVETKNEQCEETTNVLKRSYFFPCVFDAVTFVENQAVMHNKKIHVLVTGSLHLVGCVLSILDPELSIPSSHFLAEKHFVSA</sequence>
<evidence type="ECO:0000256" key="10">
    <source>
        <dbReference type="ARBA" id="ARBA00022741"/>
    </source>
</evidence>
<dbReference type="PIRSF" id="PIRSF038895">
    <property type="entry name" value="FPGS"/>
    <property type="match status" value="1"/>
</dbReference>